<gene>
    <name evidence="3" type="ORF">RostovM3_00051</name>
</gene>
<dbReference type="Pfam" id="PF00440">
    <property type="entry name" value="TetR_N"/>
    <property type="match status" value="1"/>
</dbReference>
<accession>A0A5Q2WCB1</accession>
<dbReference type="Gene3D" id="1.10.357.10">
    <property type="entry name" value="Tetracycline Repressor, domain 2"/>
    <property type="match status" value="1"/>
</dbReference>
<protein>
    <submittedName>
        <fullName evidence="3">Putative transcriptional regulator</fullName>
    </submittedName>
</protein>
<dbReference type="InterPro" id="IPR001647">
    <property type="entry name" value="HTH_TetR"/>
</dbReference>
<proteinExistence type="predicted"/>
<evidence type="ECO:0000313" key="3">
    <source>
        <dbReference type="EMBL" id="QGH75018.1"/>
    </source>
</evidence>
<dbReference type="InterPro" id="IPR009057">
    <property type="entry name" value="Homeodomain-like_sf"/>
</dbReference>
<dbReference type="PROSITE" id="PS50977">
    <property type="entry name" value="HTH_TETR_2"/>
    <property type="match status" value="1"/>
</dbReference>
<reference evidence="3" key="1">
    <citation type="submission" date="2019-08" db="EMBL/GenBank/DDBJ databases">
        <authorList>
            <person name="Pogozhova M.P."/>
            <person name="Pisanov R.V."/>
            <person name="Gaevskaya N.E."/>
            <person name="Vodopyanov A.S."/>
        </authorList>
    </citation>
    <scope>NUCLEOTIDE SEQUENCE</scope>
</reference>
<sequence length="104" mass="11321">MKKMQRGERAEMLIDGAIRVIAKNGWDNLTRELVATECGVATGTVSFAFGTMEKLRDALITHAIERHTESDTMLHIIGKGLASGNEIARNAPADVKQAALNQLM</sequence>
<name>A0A5Q2WCB1_9CAUD</name>
<keyword evidence="1" id="KW-0238">DNA-binding</keyword>
<organism evidence="3">
    <name type="scientific">Vibrio phage Rostov M3</name>
    <dbReference type="NCBI Taxonomy" id="2660724"/>
    <lineage>
        <taxon>Viruses</taxon>
        <taxon>Duplodnaviria</taxon>
        <taxon>Heunggongvirae</taxon>
        <taxon>Uroviricota</taxon>
        <taxon>Caudoviricetes</taxon>
    </lineage>
</organism>
<feature type="domain" description="HTH tetR-type" evidence="2">
    <location>
        <begin position="7"/>
        <end position="67"/>
    </location>
</feature>
<evidence type="ECO:0000256" key="1">
    <source>
        <dbReference type="ARBA" id="ARBA00023125"/>
    </source>
</evidence>
<dbReference type="EMBL" id="MN379460">
    <property type="protein sequence ID" value="QGH75018.1"/>
    <property type="molecule type" value="Genomic_DNA"/>
</dbReference>
<dbReference type="GO" id="GO:0003677">
    <property type="term" value="F:DNA binding"/>
    <property type="evidence" value="ECO:0007669"/>
    <property type="project" value="UniProtKB-KW"/>
</dbReference>
<evidence type="ECO:0000259" key="2">
    <source>
        <dbReference type="PROSITE" id="PS50977"/>
    </source>
</evidence>
<dbReference type="SUPFAM" id="SSF46689">
    <property type="entry name" value="Homeodomain-like"/>
    <property type="match status" value="1"/>
</dbReference>